<protein>
    <recommendedName>
        <fullName evidence="2">DUF7580 domain-containing protein</fullName>
    </recommendedName>
</protein>
<organism evidence="3 4">
    <name type="scientific">Westerdykella ornata</name>
    <dbReference type="NCBI Taxonomy" id="318751"/>
    <lineage>
        <taxon>Eukaryota</taxon>
        <taxon>Fungi</taxon>
        <taxon>Dikarya</taxon>
        <taxon>Ascomycota</taxon>
        <taxon>Pezizomycotina</taxon>
        <taxon>Dothideomycetes</taxon>
        <taxon>Pleosporomycetidae</taxon>
        <taxon>Pleosporales</taxon>
        <taxon>Sporormiaceae</taxon>
        <taxon>Westerdykella</taxon>
    </lineage>
</organism>
<evidence type="ECO:0000259" key="2">
    <source>
        <dbReference type="Pfam" id="PF24476"/>
    </source>
</evidence>
<feature type="signal peptide" evidence="1">
    <location>
        <begin position="1"/>
        <end position="20"/>
    </location>
</feature>
<feature type="domain" description="DUF7580" evidence="2">
    <location>
        <begin position="203"/>
        <end position="578"/>
    </location>
</feature>
<dbReference type="PANTHER" id="PTHR35186:SF4">
    <property type="entry name" value="PRION-INHIBITION AND PROPAGATION HELO DOMAIN-CONTAINING PROTEIN"/>
    <property type="match status" value="1"/>
</dbReference>
<proteinExistence type="predicted"/>
<dbReference type="PANTHER" id="PTHR35186">
    <property type="entry name" value="ANK_REP_REGION DOMAIN-CONTAINING PROTEIN"/>
    <property type="match status" value="1"/>
</dbReference>
<dbReference type="InterPro" id="IPR056002">
    <property type="entry name" value="DUF7580"/>
</dbReference>
<keyword evidence="4" id="KW-1185">Reference proteome</keyword>
<dbReference type="EMBL" id="ML986517">
    <property type="protein sequence ID" value="KAF2272781.1"/>
    <property type="molecule type" value="Genomic_DNA"/>
</dbReference>
<evidence type="ECO:0000313" key="4">
    <source>
        <dbReference type="Proteomes" id="UP000800097"/>
    </source>
</evidence>
<dbReference type="GeneID" id="54546855"/>
<accession>A0A6A6J892</accession>
<gene>
    <name evidence="3" type="ORF">EI97DRAFT_200961</name>
</gene>
<dbReference type="Pfam" id="PF24476">
    <property type="entry name" value="DUF7580"/>
    <property type="match status" value="1"/>
</dbReference>
<dbReference type="AlphaFoldDB" id="A0A6A6J892"/>
<evidence type="ECO:0000313" key="3">
    <source>
        <dbReference type="EMBL" id="KAF2272781.1"/>
    </source>
</evidence>
<dbReference type="OrthoDB" id="3565018at2759"/>
<keyword evidence="1" id="KW-0732">Signal</keyword>
<evidence type="ECO:0000256" key="1">
    <source>
        <dbReference type="SAM" id="SignalP"/>
    </source>
</evidence>
<sequence length="585" mass="65565">MSGVEVAGLALGALPILISAIESYNEGLDPIKSFMRWERELPQYIRKLRNEHVHYAQTMRQLLEPITTEFELAEMLAEPGGKLWKDKEMASKLQERLQESYQAYQSTVADVERIMKKIASKLDLDRAEELTRNDLEAIIAANPRKPNDKFEFRKRVKFGMGKKTIKGLLDELSECNKELERFTDKSEKLETFRKATKPSFAARLQRIQDLAKSLHSSIITSWSCACRQYHQGNIQLEQRETLFASGAKRAKASPKICFTVAFTTSGDATHSWTWQEAEFHIEDEDACSAPLPNPISKPKMSKSVSFGDTAPPPYSLTDPSPVPVSMPTLQEVKDLCASIQKLHMSSSCIGFRLDSKSKLLRGVYPVDSPLEKPKLLHQVVTLEELINKPPVINGRPSKLSKKERYFLAVTLASSALQLHSTPWFPDQWSAKDIVFHKASAGPRLIDIDHPYMSSSKLLEHAKDASSPQRTRSFQNKNTVLLALAVALLELYFGISAQQRQADEGATEDGPVSGNPWQLCALAYEWAETEQENLSAAFSNAVNHCLRCFSDPSSSLKDSEFLQAAVESIVLPLQDELYQFLGKTAA</sequence>
<dbReference type="Proteomes" id="UP000800097">
    <property type="component" value="Unassembled WGS sequence"/>
</dbReference>
<reference evidence="3" key="1">
    <citation type="journal article" date="2020" name="Stud. Mycol.">
        <title>101 Dothideomycetes genomes: a test case for predicting lifestyles and emergence of pathogens.</title>
        <authorList>
            <person name="Haridas S."/>
            <person name="Albert R."/>
            <person name="Binder M."/>
            <person name="Bloem J."/>
            <person name="Labutti K."/>
            <person name="Salamov A."/>
            <person name="Andreopoulos B."/>
            <person name="Baker S."/>
            <person name="Barry K."/>
            <person name="Bills G."/>
            <person name="Bluhm B."/>
            <person name="Cannon C."/>
            <person name="Castanera R."/>
            <person name="Culley D."/>
            <person name="Daum C."/>
            <person name="Ezra D."/>
            <person name="Gonzalez J."/>
            <person name="Henrissat B."/>
            <person name="Kuo A."/>
            <person name="Liang C."/>
            <person name="Lipzen A."/>
            <person name="Lutzoni F."/>
            <person name="Magnuson J."/>
            <person name="Mondo S."/>
            <person name="Nolan M."/>
            <person name="Ohm R."/>
            <person name="Pangilinan J."/>
            <person name="Park H.-J."/>
            <person name="Ramirez L."/>
            <person name="Alfaro M."/>
            <person name="Sun H."/>
            <person name="Tritt A."/>
            <person name="Yoshinaga Y."/>
            <person name="Zwiers L.-H."/>
            <person name="Turgeon B."/>
            <person name="Goodwin S."/>
            <person name="Spatafora J."/>
            <person name="Crous P."/>
            <person name="Grigoriev I."/>
        </authorList>
    </citation>
    <scope>NUCLEOTIDE SEQUENCE</scope>
    <source>
        <strain evidence="3">CBS 379.55</strain>
    </source>
</reference>
<name>A0A6A6J892_WESOR</name>
<feature type="chain" id="PRO_5025405035" description="DUF7580 domain-containing protein" evidence="1">
    <location>
        <begin position="21"/>
        <end position="585"/>
    </location>
</feature>
<dbReference type="RefSeq" id="XP_033650320.1">
    <property type="nucleotide sequence ID" value="XM_033793680.1"/>
</dbReference>